<protein>
    <submittedName>
        <fullName evidence="1">Uncharacterized protein</fullName>
    </submittedName>
</protein>
<sequence>MPIRKEKATDYKQTKNVTKQAFKYAPYSKKKNISWFMIYVNPMNILLI</sequence>
<keyword evidence="2" id="KW-1185">Reference proteome</keyword>
<proteinExistence type="predicted"/>
<dbReference type="EMBL" id="CCDP010000001">
    <property type="protein sequence ID" value="CDQ40365.1"/>
    <property type="molecule type" value="Genomic_DNA"/>
</dbReference>
<name>A0A024QDU1_9BACI</name>
<organism evidence="1 2">
    <name type="scientific">Virgibacillus massiliensis</name>
    <dbReference type="NCBI Taxonomy" id="1462526"/>
    <lineage>
        <taxon>Bacteria</taxon>
        <taxon>Bacillati</taxon>
        <taxon>Bacillota</taxon>
        <taxon>Bacilli</taxon>
        <taxon>Bacillales</taxon>
        <taxon>Bacillaceae</taxon>
        <taxon>Virgibacillus</taxon>
    </lineage>
</organism>
<comment type="caution">
    <text evidence="1">The sequence shown here is derived from an EMBL/GenBank/DDBJ whole genome shotgun (WGS) entry which is preliminary data.</text>
</comment>
<evidence type="ECO:0000313" key="2">
    <source>
        <dbReference type="Proteomes" id="UP000028875"/>
    </source>
</evidence>
<accession>A0A024QDU1</accession>
<dbReference type="Proteomes" id="UP000028875">
    <property type="component" value="Unassembled WGS sequence"/>
</dbReference>
<dbReference type="STRING" id="1462526.BN990_02687"/>
<reference evidence="2" key="2">
    <citation type="submission" date="2014-05" db="EMBL/GenBank/DDBJ databases">
        <title>Draft genome sequence of Virgibacillus massiliensis Vm-5.</title>
        <authorList>
            <person name="Khelaifia S."/>
            <person name="Croce O."/>
            <person name="Lagier J.C."/>
            <person name="Raoult D."/>
        </authorList>
    </citation>
    <scope>NUCLEOTIDE SEQUENCE [LARGE SCALE GENOMIC DNA]</scope>
    <source>
        <strain evidence="2">Vm-5</strain>
    </source>
</reference>
<evidence type="ECO:0000313" key="1">
    <source>
        <dbReference type="EMBL" id="CDQ40365.1"/>
    </source>
</evidence>
<dbReference type="AlphaFoldDB" id="A0A024QDU1"/>
<dbReference type="RefSeq" id="WP_234447085.1">
    <property type="nucleotide sequence ID" value="NZ_BNER01000004.1"/>
</dbReference>
<gene>
    <name evidence="1" type="ORF">BN990_02687</name>
</gene>
<reference evidence="1 2" key="1">
    <citation type="submission" date="2014-03" db="EMBL/GenBank/DDBJ databases">
        <authorList>
            <person name="Urmite Genomes U."/>
        </authorList>
    </citation>
    <scope>NUCLEOTIDE SEQUENCE [LARGE SCALE GENOMIC DNA]</scope>
    <source>
        <strain evidence="1 2">Vm-5</strain>
    </source>
</reference>